<evidence type="ECO:0000256" key="1">
    <source>
        <dbReference type="SAM" id="Phobius"/>
    </source>
</evidence>
<dbReference type="EC" id="4.6.1.-" evidence="3"/>
<feature type="domain" description="Guanylate cyclase" evidence="2">
    <location>
        <begin position="431"/>
        <end position="569"/>
    </location>
</feature>
<proteinExistence type="predicted"/>
<organism evidence="3 4">
    <name type="scientific">Thalassobacterium maritimum</name>
    <dbReference type="NCBI Taxonomy" id="3041265"/>
    <lineage>
        <taxon>Bacteria</taxon>
        <taxon>Pseudomonadati</taxon>
        <taxon>Verrucomicrobiota</taxon>
        <taxon>Opitutia</taxon>
        <taxon>Puniceicoccales</taxon>
        <taxon>Coraliomargaritaceae</taxon>
        <taxon>Thalassobacterium</taxon>
    </lineage>
</organism>
<dbReference type="InterPro" id="IPR007890">
    <property type="entry name" value="CHASE2"/>
</dbReference>
<dbReference type="GO" id="GO:0016829">
    <property type="term" value="F:lyase activity"/>
    <property type="evidence" value="ECO:0007669"/>
    <property type="project" value="UniProtKB-KW"/>
</dbReference>
<reference evidence="3 4" key="1">
    <citation type="submission" date="2023-04" db="EMBL/GenBank/DDBJ databases">
        <title>A novel bacteria isolated from coastal sediment.</title>
        <authorList>
            <person name="Liu X.-J."/>
            <person name="Du Z.-J."/>
        </authorList>
    </citation>
    <scope>NUCLEOTIDE SEQUENCE [LARGE SCALE GENOMIC DNA]</scope>
    <source>
        <strain evidence="3 4">SDUM461003</strain>
    </source>
</reference>
<evidence type="ECO:0000259" key="2">
    <source>
        <dbReference type="PROSITE" id="PS50125"/>
    </source>
</evidence>
<dbReference type="Proteomes" id="UP001225316">
    <property type="component" value="Unassembled WGS sequence"/>
</dbReference>
<evidence type="ECO:0000313" key="3">
    <source>
        <dbReference type="EMBL" id="MDQ8207493.1"/>
    </source>
</evidence>
<dbReference type="InterPro" id="IPR029787">
    <property type="entry name" value="Nucleotide_cyclase"/>
</dbReference>
<dbReference type="PROSITE" id="PS50125">
    <property type="entry name" value="GUANYLATE_CYCLASE_2"/>
    <property type="match status" value="1"/>
</dbReference>
<feature type="transmembrane region" description="Helical" evidence="1">
    <location>
        <begin position="365"/>
        <end position="391"/>
    </location>
</feature>
<keyword evidence="1" id="KW-0472">Membrane</keyword>
<dbReference type="InterPro" id="IPR050697">
    <property type="entry name" value="Adenylyl/Guanylyl_Cyclase_3/4"/>
</dbReference>
<dbReference type="EMBL" id="JARXHW010000015">
    <property type="protein sequence ID" value="MDQ8207493.1"/>
    <property type="molecule type" value="Genomic_DNA"/>
</dbReference>
<keyword evidence="1" id="KW-0812">Transmembrane</keyword>
<dbReference type="Pfam" id="PF00211">
    <property type="entry name" value="Guanylate_cyc"/>
    <property type="match status" value="1"/>
</dbReference>
<keyword evidence="1" id="KW-1133">Transmembrane helix</keyword>
<comment type="caution">
    <text evidence="3">The sequence shown here is derived from an EMBL/GenBank/DDBJ whole genome shotgun (WGS) entry which is preliminary data.</text>
</comment>
<dbReference type="InterPro" id="IPR001054">
    <property type="entry name" value="A/G_cyclase"/>
</dbReference>
<dbReference type="Gene3D" id="3.30.70.1230">
    <property type="entry name" value="Nucleotide cyclase"/>
    <property type="match status" value="1"/>
</dbReference>
<feature type="transmembrane region" description="Helical" evidence="1">
    <location>
        <begin position="316"/>
        <end position="332"/>
    </location>
</feature>
<name>A0ABU1ATK6_9BACT</name>
<gene>
    <name evidence="3" type="ORF">QEH52_08235</name>
</gene>
<dbReference type="SMART" id="SM00044">
    <property type="entry name" value="CYCc"/>
    <property type="match status" value="1"/>
</dbReference>
<accession>A0ABU1ATK6</accession>
<evidence type="ECO:0000313" key="4">
    <source>
        <dbReference type="Proteomes" id="UP001225316"/>
    </source>
</evidence>
<dbReference type="SMART" id="SM01080">
    <property type="entry name" value="CHASE2"/>
    <property type="match status" value="1"/>
</dbReference>
<feature type="transmembrane region" description="Helical" evidence="1">
    <location>
        <begin position="339"/>
        <end position="359"/>
    </location>
</feature>
<keyword evidence="3" id="KW-0456">Lyase</keyword>
<dbReference type="PANTHER" id="PTHR43081:SF1">
    <property type="entry name" value="ADENYLATE CYCLASE, TERMINAL-DIFFERENTIATION SPECIFIC"/>
    <property type="match status" value="1"/>
</dbReference>
<dbReference type="PANTHER" id="PTHR43081">
    <property type="entry name" value="ADENYLATE CYCLASE, TERMINAL-DIFFERENTIATION SPECIFIC-RELATED"/>
    <property type="match status" value="1"/>
</dbReference>
<dbReference type="SUPFAM" id="SSF55073">
    <property type="entry name" value="Nucleotide cyclase"/>
    <property type="match status" value="1"/>
</dbReference>
<sequence length="706" mass="80482">MFSRIARYFAQPKRNWQWLIQVPLGFLFVLLIGIACTQWAPASYFERKSHDLFHVLEWFDEDHPKFPIEDFLIIYVDDLSQKELQQPWDRPWDRHLHAELLRKIRLDGPQLVFYDMVFDMPSSDAEADAQFEAEIAACGKVVLGASNQRYYFPGNEEPAEQLFVPYAPFRQAAAAWGVVQKHHDYADNGLRWMHRVHDDDRFQPAFWNATQLIAPDVIAAAGPVEQPRWVRFFGPSSTIPNMSFYTALLDERISFKNKLVFIGARHSVAMPGAGRDVYRSPYFRDPEGEMTGVEMQATMVRNMLTGSWLDWADLKTLWAIVLMSTLLLTLIVNAFGARLSLLGCAFFVFSSAICSIWWIHASGTFFAWLVPVLVQAPVAFAYSAICNYCFLERKRNRLKRIFASYLSPVMVERIADAEEEPQLGGEVANITPFFSDVANYSKFAELLSPMDLTQLMNEYLSAMTDVLQDEGGTLDKYVGDAIVAIFGAPLHSADHAYKACCSAIRMQQVQEKLRQRWSQQQGRWPESVCQMHTRIGLNTGNAVVGNMGSTIRFNYSMSGDAVNLAARCESSAKHFGIYTMVTEGTRAAASSVENHGLAFRRINCCTVIGRKEPVMLYELMGFEADLSEREHLCREYYERALVAFVRRDWAQAIELLNQSIPLERFQPGHNTNMLTTPSLVLKQTCEHYIYHAPPANWDGVYNLRSK</sequence>
<dbReference type="RefSeq" id="WP_308949638.1">
    <property type="nucleotide sequence ID" value="NZ_JARXHW010000015.1"/>
</dbReference>
<protein>
    <submittedName>
        <fullName evidence="3">Adenylate/guanylate cyclase domain-containing protein</fullName>
        <ecNumber evidence="3">4.6.1.-</ecNumber>
    </submittedName>
</protein>
<dbReference type="Pfam" id="PF05226">
    <property type="entry name" value="CHASE2"/>
    <property type="match status" value="1"/>
</dbReference>
<dbReference type="CDD" id="cd07302">
    <property type="entry name" value="CHD"/>
    <property type="match status" value="1"/>
</dbReference>
<keyword evidence="4" id="KW-1185">Reference proteome</keyword>
<feature type="transmembrane region" description="Helical" evidence="1">
    <location>
        <begin position="20"/>
        <end position="40"/>
    </location>
</feature>